<proteinExistence type="predicted"/>
<dbReference type="PROSITE" id="PS00430">
    <property type="entry name" value="TONB_DEPENDENT_REC_1"/>
    <property type="match status" value="1"/>
</dbReference>
<dbReference type="OrthoDB" id="3460188at2"/>
<gene>
    <name evidence="4" type="ORF">RMCT_1914</name>
</gene>
<dbReference type="GO" id="GO:0005576">
    <property type="term" value="C:extracellular region"/>
    <property type="evidence" value="ECO:0007669"/>
    <property type="project" value="TreeGrafter"/>
</dbReference>
<dbReference type="InterPro" id="IPR010916">
    <property type="entry name" value="TonB_box_CS"/>
</dbReference>
<dbReference type="RefSeq" id="WP_003926314.1">
    <property type="nucleotide sequence ID" value="NZ_BCTB01000009.1"/>
</dbReference>
<dbReference type="InterPro" id="IPR005693">
    <property type="entry name" value="Mce"/>
</dbReference>
<dbReference type="AlphaFoldDB" id="A0A100XE32"/>
<keyword evidence="1" id="KW-1133">Transmembrane helix</keyword>
<name>A0A100XE32_MYCTH</name>
<evidence type="ECO:0000313" key="4">
    <source>
        <dbReference type="EMBL" id="GAT14944.1"/>
    </source>
</evidence>
<reference evidence="4 5" key="1">
    <citation type="journal article" date="2016" name="Genome Announc.">
        <title>Draft Genome Sequences of Five Rapidly Growing Mycobacterium Species, M. thermoresistibile, M. fortuitum subsp. acetamidolyticum, M. canariasense, M. brisbanense, and M. novocastrense.</title>
        <authorList>
            <person name="Katahira K."/>
            <person name="Ogura Y."/>
            <person name="Gotoh Y."/>
            <person name="Hayashi T."/>
        </authorList>
    </citation>
    <scope>NUCLEOTIDE SEQUENCE [LARGE SCALE GENOMIC DNA]</scope>
    <source>
        <strain evidence="4 5">JCM6362</strain>
    </source>
</reference>
<dbReference type="NCBIfam" id="TIGR00996">
    <property type="entry name" value="Mtu_fam_mce"/>
    <property type="match status" value="1"/>
</dbReference>
<dbReference type="InterPro" id="IPR024516">
    <property type="entry name" value="Mce_C"/>
</dbReference>
<keyword evidence="1" id="KW-0472">Membrane</keyword>
<dbReference type="OMA" id="ADYSPEF"/>
<sequence length="400" mass="42774">MADTGSRRLHVRIAAAILAAVIVAFVVFTYLAYSAAFVRTDTVTVTAPRAGLVMERGAKVKYRGLQVGKVDDIEYTGDDAKLTLAINRDQMRFIPSNAPVQIAGNTIFGAKSVEFLPPERPEPTALRPGAHVSAGDVQLEVNTLFQTLMEVLNQVDPIELNATLTALAEGLRGNGDNLGAALVGANELAARLNPKMPTLQEDFRRTAAVGAVYSDAGPDIVTIIDNAPTLSATITERENDLNATLLAATGLSDTAVATLEPGAEDYIAAIQRLRAPLKVTADYSPQYGCLLQAIDRAIREFAPVIGGTRPGLFTSSNFLLGSPSYTYPESLPIVNAKGGPNCRGLPDMPGKQGGGSWYKAPFLVTDNAYIPYQPFTELQLDAPSTLQFLFNGAFAERDDW</sequence>
<dbReference type="PANTHER" id="PTHR33371:SF19">
    <property type="entry name" value="MCE-FAMILY PROTEIN MCE4A"/>
    <property type="match status" value="1"/>
</dbReference>
<dbReference type="InterPro" id="IPR003399">
    <property type="entry name" value="Mce/MlaD"/>
</dbReference>
<reference evidence="5" key="2">
    <citation type="submission" date="2016-02" db="EMBL/GenBank/DDBJ databases">
        <title>Draft genome sequence of five rapidly growing Mycobacterium species.</title>
        <authorList>
            <person name="Katahira K."/>
            <person name="Gotou Y."/>
            <person name="Iida K."/>
            <person name="Ogura Y."/>
            <person name="Hayashi T."/>
        </authorList>
    </citation>
    <scope>NUCLEOTIDE SEQUENCE [LARGE SCALE GENOMIC DNA]</scope>
    <source>
        <strain evidence="5">JCM6362</strain>
    </source>
</reference>
<feature type="domain" description="Mammalian cell entry C-terminal" evidence="3">
    <location>
        <begin position="123"/>
        <end position="340"/>
    </location>
</feature>
<dbReference type="PANTHER" id="PTHR33371">
    <property type="entry name" value="INTERMEMBRANE PHOSPHOLIPID TRANSPORT SYSTEM BINDING PROTEIN MLAD-RELATED"/>
    <property type="match status" value="1"/>
</dbReference>
<evidence type="ECO:0000259" key="3">
    <source>
        <dbReference type="Pfam" id="PF11887"/>
    </source>
</evidence>
<dbReference type="InterPro" id="IPR052336">
    <property type="entry name" value="MlaD_Phospholipid_Transporter"/>
</dbReference>
<dbReference type="EMBL" id="BCTB01000009">
    <property type="protein sequence ID" value="GAT14944.1"/>
    <property type="molecule type" value="Genomic_DNA"/>
</dbReference>
<accession>A0A100XE32</accession>
<feature type="domain" description="Mce/MlaD" evidence="2">
    <location>
        <begin position="40"/>
        <end position="117"/>
    </location>
</feature>
<protein>
    <submittedName>
        <fullName evidence="4">MCE-family protein mce4A</fullName>
    </submittedName>
</protein>
<evidence type="ECO:0000256" key="1">
    <source>
        <dbReference type="SAM" id="Phobius"/>
    </source>
</evidence>
<dbReference type="Pfam" id="PF02470">
    <property type="entry name" value="MlaD"/>
    <property type="match status" value="1"/>
</dbReference>
<keyword evidence="1" id="KW-0812">Transmembrane</keyword>
<dbReference type="GO" id="GO:0051701">
    <property type="term" value="P:biological process involved in interaction with host"/>
    <property type="evidence" value="ECO:0007669"/>
    <property type="project" value="TreeGrafter"/>
</dbReference>
<evidence type="ECO:0000259" key="2">
    <source>
        <dbReference type="Pfam" id="PF02470"/>
    </source>
</evidence>
<comment type="caution">
    <text evidence="4">The sequence shown here is derived from an EMBL/GenBank/DDBJ whole genome shotgun (WGS) entry which is preliminary data.</text>
</comment>
<organism evidence="4 5">
    <name type="scientific">Mycolicibacterium thermoresistibile</name>
    <name type="common">Mycobacterium thermoresistibile</name>
    <dbReference type="NCBI Taxonomy" id="1797"/>
    <lineage>
        <taxon>Bacteria</taxon>
        <taxon>Bacillati</taxon>
        <taxon>Actinomycetota</taxon>
        <taxon>Actinomycetes</taxon>
        <taxon>Mycobacteriales</taxon>
        <taxon>Mycobacteriaceae</taxon>
        <taxon>Mycolicibacterium</taxon>
    </lineage>
</organism>
<dbReference type="Proteomes" id="UP000069654">
    <property type="component" value="Unassembled WGS sequence"/>
</dbReference>
<feature type="transmembrane region" description="Helical" evidence="1">
    <location>
        <begin position="12"/>
        <end position="33"/>
    </location>
</feature>
<evidence type="ECO:0000313" key="5">
    <source>
        <dbReference type="Proteomes" id="UP000069654"/>
    </source>
</evidence>
<dbReference type="STRING" id="1797.RMCT_1914"/>
<dbReference type="Pfam" id="PF11887">
    <property type="entry name" value="Mce4_CUP1"/>
    <property type="match status" value="1"/>
</dbReference>